<feature type="region of interest" description="Disordered" evidence="1">
    <location>
        <begin position="54"/>
        <end position="77"/>
    </location>
</feature>
<sequence length="130" mass="15034">MTTQDRYTVGDFAKRYKLKGAELKLFCKRSGVSAETVLSRDEFRRLLDEIKNKPTLEADGKETNTPSRPKREEDVKEATKTLDRWVSEKISHAGVGKKAYLKVVMDWEDETRITESAFDKAVRKHLLNKE</sequence>
<dbReference type="EMBL" id="WJKJ01000162">
    <property type="protein sequence ID" value="MBD3364556.1"/>
    <property type="molecule type" value="Genomic_DNA"/>
</dbReference>
<comment type="caution">
    <text evidence="2">The sequence shown here is derived from an EMBL/GenBank/DDBJ whole genome shotgun (WGS) entry which is preliminary data.</text>
</comment>
<evidence type="ECO:0000256" key="1">
    <source>
        <dbReference type="SAM" id="MobiDB-lite"/>
    </source>
</evidence>
<evidence type="ECO:0000313" key="3">
    <source>
        <dbReference type="Proteomes" id="UP000630660"/>
    </source>
</evidence>
<dbReference type="Proteomes" id="UP000630660">
    <property type="component" value="Unassembled WGS sequence"/>
</dbReference>
<organism evidence="2 3">
    <name type="scientific">candidate division WOR-3 bacterium</name>
    <dbReference type="NCBI Taxonomy" id="2052148"/>
    <lineage>
        <taxon>Bacteria</taxon>
        <taxon>Bacteria division WOR-3</taxon>
    </lineage>
</organism>
<gene>
    <name evidence="2" type="ORF">GF359_05015</name>
</gene>
<evidence type="ECO:0000313" key="2">
    <source>
        <dbReference type="EMBL" id="MBD3364556.1"/>
    </source>
</evidence>
<protein>
    <submittedName>
        <fullName evidence="2">Uncharacterized protein</fullName>
    </submittedName>
</protein>
<dbReference type="AlphaFoldDB" id="A0A9D5QD09"/>
<name>A0A9D5QD09_UNCW3</name>
<proteinExistence type="predicted"/>
<accession>A0A9D5QD09</accession>
<reference evidence="2" key="1">
    <citation type="submission" date="2019-11" db="EMBL/GenBank/DDBJ databases">
        <title>Microbial mats filling the niche in hypersaline microbial mats.</title>
        <authorList>
            <person name="Wong H.L."/>
            <person name="Macleod F.I."/>
            <person name="White R.A. III"/>
            <person name="Burns B.P."/>
        </authorList>
    </citation>
    <scope>NUCLEOTIDE SEQUENCE</scope>
    <source>
        <strain evidence="2">Bin_327</strain>
    </source>
</reference>